<dbReference type="AlphaFoldDB" id="A0AAV5U7X5"/>
<evidence type="ECO:0000256" key="1">
    <source>
        <dbReference type="SAM" id="Phobius"/>
    </source>
</evidence>
<keyword evidence="4" id="KW-1185">Reference proteome</keyword>
<feature type="non-terminal residue" evidence="3">
    <location>
        <position position="74"/>
    </location>
</feature>
<protein>
    <recommendedName>
        <fullName evidence="5">G protein-coupled receptor</fullName>
    </recommendedName>
</protein>
<feature type="transmembrane region" description="Helical" evidence="1">
    <location>
        <begin position="6"/>
        <end position="30"/>
    </location>
</feature>
<organism evidence="3 4">
    <name type="scientific">Pristionchus entomophagus</name>
    <dbReference type="NCBI Taxonomy" id="358040"/>
    <lineage>
        <taxon>Eukaryota</taxon>
        <taxon>Metazoa</taxon>
        <taxon>Ecdysozoa</taxon>
        <taxon>Nematoda</taxon>
        <taxon>Chromadorea</taxon>
        <taxon>Rhabditida</taxon>
        <taxon>Rhabditina</taxon>
        <taxon>Diplogasteromorpha</taxon>
        <taxon>Diplogasteroidea</taxon>
        <taxon>Neodiplogasteridae</taxon>
        <taxon>Pristionchus</taxon>
    </lineage>
</organism>
<evidence type="ECO:0000313" key="4">
    <source>
        <dbReference type="Proteomes" id="UP001432027"/>
    </source>
</evidence>
<feature type="transmembrane region" description="Helical" evidence="1">
    <location>
        <begin position="51"/>
        <end position="71"/>
    </location>
</feature>
<sequence length="74" mass="8063">SYTYWALAAALPAFAFLLILTVAGHTFIVLNGIKHVSQKMKQLHRILTRALVVQALVPVVTVMMPFAVLSASNV</sequence>
<keyword evidence="1" id="KW-0812">Transmembrane</keyword>
<dbReference type="Proteomes" id="UP001432027">
    <property type="component" value="Unassembled WGS sequence"/>
</dbReference>
<reference evidence="3" key="1">
    <citation type="submission" date="2023-10" db="EMBL/GenBank/DDBJ databases">
        <title>Genome assembly of Pristionchus species.</title>
        <authorList>
            <person name="Yoshida K."/>
            <person name="Sommer R.J."/>
        </authorList>
    </citation>
    <scope>NUCLEOTIDE SEQUENCE</scope>
    <source>
        <strain evidence="3">RS0144</strain>
    </source>
</reference>
<evidence type="ECO:0000313" key="3">
    <source>
        <dbReference type="EMBL" id="GMT02571.1"/>
    </source>
</evidence>
<evidence type="ECO:0008006" key="5">
    <source>
        <dbReference type="Google" id="ProtNLM"/>
    </source>
</evidence>
<evidence type="ECO:0000313" key="2">
    <source>
        <dbReference type="EMBL" id="GMT02466.1"/>
    </source>
</evidence>
<feature type="non-terminal residue" evidence="3">
    <location>
        <position position="1"/>
    </location>
</feature>
<keyword evidence="1" id="KW-1133">Transmembrane helix</keyword>
<dbReference type="EMBL" id="BTSX01000005">
    <property type="protein sequence ID" value="GMT02466.1"/>
    <property type="molecule type" value="Genomic_DNA"/>
</dbReference>
<dbReference type="InterPro" id="IPR019428">
    <property type="entry name" value="7TM_GPCR_serpentine_rcpt_Str"/>
</dbReference>
<proteinExistence type="predicted"/>
<dbReference type="EMBL" id="BTSX01000005">
    <property type="protein sequence ID" value="GMT02571.1"/>
    <property type="molecule type" value="Genomic_DNA"/>
</dbReference>
<name>A0AAV5U7X5_9BILA</name>
<gene>
    <name evidence="2" type="ORF">PENTCL1PPCAC_24640</name>
    <name evidence="3" type="ORF">PENTCL1PPCAC_24745</name>
</gene>
<accession>A0AAV5U7X5</accession>
<dbReference type="Pfam" id="PF10326">
    <property type="entry name" value="7TM_GPCR_Str"/>
    <property type="match status" value="1"/>
</dbReference>
<comment type="caution">
    <text evidence="3">The sequence shown here is derived from an EMBL/GenBank/DDBJ whole genome shotgun (WGS) entry which is preliminary data.</text>
</comment>
<keyword evidence="1" id="KW-0472">Membrane</keyword>